<dbReference type="Proteomes" id="UP000054251">
    <property type="component" value="Unassembled WGS sequence"/>
</dbReference>
<evidence type="ECO:0000256" key="1">
    <source>
        <dbReference type="SAM" id="SignalP"/>
    </source>
</evidence>
<feature type="chain" id="PRO_5006884447" evidence="1">
    <location>
        <begin position="21"/>
        <end position="75"/>
    </location>
</feature>
<dbReference type="RefSeq" id="XP_015464713.1">
    <property type="nucleotide sequence ID" value="XM_015614455.1"/>
</dbReference>
<name>A0A0V1PR35_9ASCO</name>
<dbReference type="OrthoDB" id="4007852at2759"/>
<reference evidence="2 3" key="1">
    <citation type="submission" date="2015-11" db="EMBL/GenBank/DDBJ databases">
        <title>The genome of Debaryomyces fabryi.</title>
        <authorList>
            <person name="Tafer H."/>
            <person name="Lopandic K."/>
        </authorList>
    </citation>
    <scope>NUCLEOTIDE SEQUENCE [LARGE SCALE GENOMIC DNA]</scope>
    <source>
        <strain evidence="2 3">CBS 789</strain>
    </source>
</reference>
<organism evidence="2 3">
    <name type="scientific">Debaryomyces fabryi</name>
    <dbReference type="NCBI Taxonomy" id="58627"/>
    <lineage>
        <taxon>Eukaryota</taxon>
        <taxon>Fungi</taxon>
        <taxon>Dikarya</taxon>
        <taxon>Ascomycota</taxon>
        <taxon>Saccharomycotina</taxon>
        <taxon>Pichiomycetes</taxon>
        <taxon>Debaryomycetaceae</taxon>
        <taxon>Debaryomyces</taxon>
    </lineage>
</organism>
<comment type="caution">
    <text evidence="2">The sequence shown here is derived from an EMBL/GenBank/DDBJ whole genome shotgun (WGS) entry which is preliminary data.</text>
</comment>
<evidence type="ECO:0000313" key="2">
    <source>
        <dbReference type="EMBL" id="KRZ98610.1"/>
    </source>
</evidence>
<protein>
    <submittedName>
        <fullName evidence="2">Uncharacterized protein</fullName>
    </submittedName>
</protein>
<proteinExistence type="predicted"/>
<evidence type="ECO:0000313" key="3">
    <source>
        <dbReference type="Proteomes" id="UP000054251"/>
    </source>
</evidence>
<dbReference type="EMBL" id="LMYN01000242">
    <property type="protein sequence ID" value="KRZ98610.1"/>
    <property type="molecule type" value="Genomic_DNA"/>
</dbReference>
<sequence length="75" mass="8362">MKQFANNGVLFMLAPAFLIASDFIATKFSGTKAATQITSNKGGSIFMNHVYGTKFYNTNFKRFPDPNNSSNSKWK</sequence>
<dbReference type="AlphaFoldDB" id="A0A0V1PR35"/>
<accession>A0A0V1PR35</accession>
<gene>
    <name evidence="2" type="ORF">AC631_05626</name>
</gene>
<feature type="signal peptide" evidence="1">
    <location>
        <begin position="1"/>
        <end position="20"/>
    </location>
</feature>
<dbReference type="GeneID" id="26842635"/>
<keyword evidence="1" id="KW-0732">Signal</keyword>
<keyword evidence="3" id="KW-1185">Reference proteome</keyword>